<feature type="domain" description="Peptidase M4 C-terminal" evidence="11">
    <location>
        <begin position="397"/>
        <end position="549"/>
    </location>
</feature>
<name>A0A562V3J8_9ACTN</name>
<dbReference type="Pfam" id="PF01447">
    <property type="entry name" value="Peptidase_M4"/>
    <property type="match status" value="1"/>
</dbReference>
<organism evidence="13 14">
    <name type="scientific">Stackebrandtia albiflava</name>
    <dbReference type="NCBI Taxonomy" id="406432"/>
    <lineage>
        <taxon>Bacteria</taxon>
        <taxon>Bacillati</taxon>
        <taxon>Actinomycetota</taxon>
        <taxon>Actinomycetes</taxon>
        <taxon>Glycomycetales</taxon>
        <taxon>Glycomycetaceae</taxon>
        <taxon>Stackebrandtia</taxon>
    </lineage>
</organism>
<proteinExistence type="inferred from homology"/>
<feature type="domain" description="FTP" evidence="12">
    <location>
        <begin position="92"/>
        <end position="122"/>
    </location>
</feature>
<evidence type="ECO:0000256" key="8">
    <source>
        <dbReference type="PIRSR" id="PIRSR623612-1"/>
    </source>
</evidence>
<feature type="active site" evidence="8">
    <location>
        <position position="387"/>
    </location>
</feature>
<dbReference type="InterPro" id="IPR027268">
    <property type="entry name" value="Peptidase_M4/M1_CTD_sf"/>
</dbReference>
<evidence type="ECO:0000256" key="1">
    <source>
        <dbReference type="ARBA" id="ARBA00009388"/>
    </source>
</evidence>
<dbReference type="PANTHER" id="PTHR33794">
    <property type="entry name" value="BACILLOLYSIN"/>
    <property type="match status" value="1"/>
</dbReference>
<gene>
    <name evidence="13" type="ORF">LX16_3144</name>
</gene>
<dbReference type="Gene3D" id="1.10.390.10">
    <property type="entry name" value="Neutral Protease Domain 2"/>
    <property type="match status" value="1"/>
</dbReference>
<evidence type="ECO:0000313" key="14">
    <source>
        <dbReference type="Proteomes" id="UP000321617"/>
    </source>
</evidence>
<evidence type="ECO:0000256" key="3">
    <source>
        <dbReference type="ARBA" id="ARBA00022723"/>
    </source>
</evidence>
<evidence type="ECO:0000259" key="11">
    <source>
        <dbReference type="Pfam" id="PF02868"/>
    </source>
</evidence>
<dbReference type="InterPro" id="IPR013856">
    <property type="entry name" value="Peptidase_M4_domain"/>
</dbReference>
<comment type="caution">
    <text evidence="13">The sequence shown here is derived from an EMBL/GenBank/DDBJ whole genome shotgun (WGS) entry which is preliminary data.</text>
</comment>
<dbReference type="GO" id="GO:0046872">
    <property type="term" value="F:metal ion binding"/>
    <property type="evidence" value="ECO:0007669"/>
    <property type="project" value="UniProtKB-KW"/>
</dbReference>
<dbReference type="InterPro" id="IPR023612">
    <property type="entry name" value="Peptidase_M4"/>
</dbReference>
<keyword evidence="3" id="KW-0479">Metal-binding</keyword>
<dbReference type="Pfam" id="PF02868">
    <property type="entry name" value="Peptidase_M4_C"/>
    <property type="match status" value="1"/>
</dbReference>
<dbReference type="CDD" id="cd09597">
    <property type="entry name" value="M4_TLP"/>
    <property type="match status" value="1"/>
</dbReference>
<feature type="chain" id="PRO_5022103310" evidence="9">
    <location>
        <begin position="30"/>
        <end position="885"/>
    </location>
</feature>
<accession>A0A562V3J8</accession>
<evidence type="ECO:0000313" key="13">
    <source>
        <dbReference type="EMBL" id="TWJ12387.1"/>
    </source>
</evidence>
<sequence length="885" mass="94708">MRPTRARLLAVTAAVCAVTLGLPAMPAAAEETDNPDVTLDPASETPVQVTGFADETTEDDPAAAAVAHLADHTQTYVIADPAGDLTELGVTGDDGQTTVRFGQTFEGVPVFGAQYLVHMTDGDDGRVVTGATGKFFTELDVDTTADATESTATERAEGYILAGIADGWVSTEDAPEVASESHGLTVLPDGSGRLVWHVTVRTFDPQTGTPVQREVFLDADAAFPVLDYSSVRFADVTGTGVTADGRTVDVRLTETTDGYELRDSSRALSDGDITTWDGRGYDVSSVLGLWPSGLTPYSSPDTHVDGDLSEAGAVDAHVNAGHVYDYYASLGRDGLDGQGSAIDSITGVTQMGQPFVNAFWDGRKMVYGSGDAEYHSMAAETDVVGHEMTHGVIEHSANLVYAHQSGAMNEALADYFGNAIDVEVNGTDMSDPDAGLIGEDLCRTLSPRDCALRDLNDGATTADYNPVTYDYDGGGVHFNSTIFGGALWDIREALGGEDADRLVYKALTEYMTPLDDFVDGRNAVIAAAVALKLSLWDVLLIGKAFVDHGIWRGWEARLGMDGKELLGPVTTTRTEPNAKDGVWTTSNSDASGADLYQVFTGKTTGRSEPIQLSTEDTVERVFNVYPVTDGEWVAWAAWGDHYISIMRAKADGSGEPEEVARTAGNFSNLTISGDHLAWQMTDYRFGSKVVYMEVGGQPTPVDNTYYQNSWTPYIHEGTLLYLNIDIRTEYDQIEPVLLDLETGEKTVLPLPDYDPEYGVRWMPPVMTDDHIVAFADLAPGATGTLLRYSRDGGAPTVLIDENAEGAPIPGGVDATDQAITFSHWPGTTVPKIMQIPIDGGTVEQVSCSAGMQPMFDADSGTRVVYFDGAAGHTALVTRNKPNPRC</sequence>
<dbReference type="Gene3D" id="3.10.170.10">
    <property type="match status" value="1"/>
</dbReference>
<keyword evidence="7" id="KW-0482">Metalloprotease</keyword>
<evidence type="ECO:0000256" key="2">
    <source>
        <dbReference type="ARBA" id="ARBA00022670"/>
    </source>
</evidence>
<evidence type="ECO:0000256" key="5">
    <source>
        <dbReference type="ARBA" id="ARBA00022801"/>
    </source>
</evidence>
<dbReference type="SUPFAM" id="SSF55486">
    <property type="entry name" value="Metalloproteases ('zincins'), catalytic domain"/>
    <property type="match status" value="1"/>
</dbReference>
<protein>
    <submittedName>
        <fullName evidence="13">Bacillolysin</fullName>
    </submittedName>
</protein>
<feature type="signal peptide" evidence="9">
    <location>
        <begin position="1"/>
        <end position="29"/>
    </location>
</feature>
<evidence type="ECO:0000256" key="7">
    <source>
        <dbReference type="ARBA" id="ARBA00023049"/>
    </source>
</evidence>
<comment type="similarity">
    <text evidence="1">Belongs to the peptidase M4 family.</text>
</comment>
<dbReference type="GO" id="GO:0004222">
    <property type="term" value="F:metalloendopeptidase activity"/>
    <property type="evidence" value="ECO:0007669"/>
    <property type="project" value="InterPro"/>
</dbReference>
<evidence type="ECO:0000259" key="10">
    <source>
        <dbReference type="Pfam" id="PF01447"/>
    </source>
</evidence>
<feature type="active site" description="Proton donor" evidence="8">
    <location>
        <position position="477"/>
    </location>
</feature>
<keyword evidence="4 9" id="KW-0732">Signal</keyword>
<dbReference type="InterPro" id="IPR050728">
    <property type="entry name" value="Zinc_Metalloprotease_M4"/>
</dbReference>
<dbReference type="PANTHER" id="PTHR33794:SF1">
    <property type="entry name" value="BACILLOLYSIN"/>
    <property type="match status" value="1"/>
</dbReference>
<dbReference type="OrthoDB" id="291295at2"/>
<reference evidence="13 14" key="1">
    <citation type="journal article" date="2013" name="Stand. Genomic Sci.">
        <title>Genomic Encyclopedia of Type Strains, Phase I: The one thousand microbial genomes (KMG-I) project.</title>
        <authorList>
            <person name="Kyrpides N.C."/>
            <person name="Woyke T."/>
            <person name="Eisen J.A."/>
            <person name="Garrity G."/>
            <person name="Lilburn T.G."/>
            <person name="Beck B.J."/>
            <person name="Whitman W.B."/>
            <person name="Hugenholtz P."/>
            <person name="Klenk H.P."/>
        </authorList>
    </citation>
    <scope>NUCLEOTIDE SEQUENCE [LARGE SCALE GENOMIC DNA]</scope>
    <source>
        <strain evidence="13 14">DSM 45044</strain>
    </source>
</reference>
<evidence type="ECO:0000256" key="6">
    <source>
        <dbReference type="ARBA" id="ARBA00022833"/>
    </source>
</evidence>
<dbReference type="AlphaFoldDB" id="A0A562V3J8"/>
<keyword evidence="14" id="KW-1185">Reference proteome</keyword>
<dbReference type="PRINTS" id="PR00730">
    <property type="entry name" value="THERMOLYSIN"/>
</dbReference>
<dbReference type="EMBL" id="VLLL01000006">
    <property type="protein sequence ID" value="TWJ12387.1"/>
    <property type="molecule type" value="Genomic_DNA"/>
</dbReference>
<dbReference type="Pfam" id="PF07504">
    <property type="entry name" value="FTP"/>
    <property type="match status" value="1"/>
</dbReference>
<dbReference type="InterPro" id="IPR011096">
    <property type="entry name" value="FTP_domain"/>
</dbReference>
<dbReference type="Proteomes" id="UP000321617">
    <property type="component" value="Unassembled WGS sequence"/>
</dbReference>
<evidence type="ECO:0000256" key="4">
    <source>
        <dbReference type="ARBA" id="ARBA00022729"/>
    </source>
</evidence>
<keyword evidence="2" id="KW-0645">Protease</keyword>
<dbReference type="GO" id="GO:0006508">
    <property type="term" value="P:proteolysis"/>
    <property type="evidence" value="ECO:0007669"/>
    <property type="project" value="UniProtKB-KW"/>
</dbReference>
<keyword evidence="6" id="KW-0862">Zinc</keyword>
<dbReference type="InterPro" id="IPR001570">
    <property type="entry name" value="Peptidase_M4_C_domain"/>
</dbReference>
<evidence type="ECO:0000256" key="9">
    <source>
        <dbReference type="SAM" id="SignalP"/>
    </source>
</evidence>
<keyword evidence="5" id="KW-0378">Hydrolase</keyword>
<dbReference type="RefSeq" id="WP_158645617.1">
    <property type="nucleotide sequence ID" value="NZ_BAABIJ010000002.1"/>
</dbReference>
<evidence type="ECO:0000259" key="12">
    <source>
        <dbReference type="Pfam" id="PF07504"/>
    </source>
</evidence>
<feature type="domain" description="Peptidase M4" evidence="10">
    <location>
        <begin position="237"/>
        <end position="394"/>
    </location>
</feature>
<dbReference type="Gene3D" id="3.10.450.490">
    <property type="match status" value="1"/>
</dbReference>